<protein>
    <recommendedName>
        <fullName evidence="3">F-box domain-containing protein</fullName>
    </recommendedName>
</protein>
<accession>G4TAJ6</accession>
<evidence type="ECO:0000313" key="2">
    <source>
        <dbReference type="Proteomes" id="UP000007148"/>
    </source>
</evidence>
<reference evidence="1 2" key="1">
    <citation type="journal article" date="2011" name="PLoS Pathog.">
        <title>Endophytic Life Strategies Decoded by Genome and Transcriptome Analyses of the Mutualistic Root Symbiont Piriformospora indica.</title>
        <authorList>
            <person name="Zuccaro A."/>
            <person name="Lahrmann U."/>
            <person name="Guldener U."/>
            <person name="Langen G."/>
            <person name="Pfiffi S."/>
            <person name="Biedenkopf D."/>
            <person name="Wong P."/>
            <person name="Samans B."/>
            <person name="Grimm C."/>
            <person name="Basiewicz M."/>
            <person name="Murat C."/>
            <person name="Martin F."/>
            <person name="Kogel K.H."/>
        </authorList>
    </citation>
    <scope>NUCLEOTIDE SEQUENCE [LARGE SCALE GENOMIC DNA]</scope>
    <source>
        <strain evidence="1 2">DSM 11827</strain>
    </source>
</reference>
<organism evidence="1 2">
    <name type="scientific">Serendipita indica (strain DSM 11827)</name>
    <name type="common">Root endophyte fungus</name>
    <name type="synonym">Piriformospora indica</name>
    <dbReference type="NCBI Taxonomy" id="1109443"/>
    <lineage>
        <taxon>Eukaryota</taxon>
        <taxon>Fungi</taxon>
        <taxon>Dikarya</taxon>
        <taxon>Basidiomycota</taxon>
        <taxon>Agaricomycotina</taxon>
        <taxon>Agaricomycetes</taxon>
        <taxon>Sebacinales</taxon>
        <taxon>Serendipitaceae</taxon>
        <taxon>Serendipita</taxon>
    </lineage>
</organism>
<keyword evidence="2" id="KW-1185">Reference proteome</keyword>
<sequence length="310" mass="35474">MLHHPQLIANIKAFKLQACAIPLPHREEERHEIWKVVSVFLSSLPELKAIVLDLPPLMPEHLKHVLAPDLVVEPVPLNTPTQRRRRRKLHQLRLWLRRLFGSKRLREDGDDAVEAFTLPQIANLELTLQSLYVSSNSAWFLPYCRGLETFSCLDGQTYFGCNAFLQQLSHSRETLVSFVIKTPVHDVNVPDISKQLTNVETIAVYPPRSTVVTWFGSVFQTLDEEGLVEAIPCFQQCPKLRSLVFIDAPSGDLFEDQTPSKDIQEAIVTLGRGNPTLQSVRLGPWLFLRERDWDYMVSYCLDASRGYQVF</sequence>
<proteinExistence type="predicted"/>
<dbReference type="HOGENOM" id="CLU_897454_0_0_1"/>
<dbReference type="InParanoid" id="G4TAJ6"/>
<dbReference type="EMBL" id="CAFZ01000030">
    <property type="protein sequence ID" value="CCA68328.1"/>
    <property type="molecule type" value="Genomic_DNA"/>
</dbReference>
<name>G4TAJ6_SERID</name>
<gene>
    <name evidence="1" type="ORF">PIIN_02193</name>
</gene>
<evidence type="ECO:0000313" key="1">
    <source>
        <dbReference type="EMBL" id="CCA68328.1"/>
    </source>
</evidence>
<dbReference type="AlphaFoldDB" id="G4TAJ6"/>
<evidence type="ECO:0008006" key="3">
    <source>
        <dbReference type="Google" id="ProtNLM"/>
    </source>
</evidence>
<dbReference type="Proteomes" id="UP000007148">
    <property type="component" value="Unassembled WGS sequence"/>
</dbReference>
<comment type="caution">
    <text evidence="1">The sequence shown here is derived from an EMBL/GenBank/DDBJ whole genome shotgun (WGS) entry which is preliminary data.</text>
</comment>